<evidence type="ECO:0000313" key="2">
    <source>
        <dbReference type="EMBL" id="MCS5733714.1"/>
    </source>
</evidence>
<dbReference type="RefSeq" id="WP_259538531.1">
    <property type="nucleotide sequence ID" value="NZ_JANLCJ010000002.1"/>
</dbReference>
<keyword evidence="1" id="KW-0812">Transmembrane</keyword>
<comment type="caution">
    <text evidence="2">The sequence shown here is derived from an EMBL/GenBank/DDBJ whole genome shotgun (WGS) entry which is preliminary data.</text>
</comment>
<proteinExistence type="predicted"/>
<evidence type="ECO:0000256" key="1">
    <source>
        <dbReference type="SAM" id="Phobius"/>
    </source>
</evidence>
<keyword evidence="1" id="KW-1133">Transmembrane helix</keyword>
<name>A0ABT2H1B4_9MICO</name>
<keyword evidence="1" id="KW-0472">Membrane</keyword>
<keyword evidence="3" id="KW-1185">Reference proteome</keyword>
<feature type="transmembrane region" description="Helical" evidence="1">
    <location>
        <begin position="89"/>
        <end position="109"/>
    </location>
</feature>
<feature type="transmembrane region" description="Helical" evidence="1">
    <location>
        <begin position="59"/>
        <end position="82"/>
    </location>
</feature>
<accession>A0ABT2H1B4</accession>
<feature type="transmembrane region" description="Helical" evidence="1">
    <location>
        <begin position="161"/>
        <end position="184"/>
    </location>
</feature>
<protein>
    <submittedName>
        <fullName evidence="2">DUF998 domain-containing protein</fullName>
    </submittedName>
</protein>
<feature type="transmembrane region" description="Helical" evidence="1">
    <location>
        <begin position="129"/>
        <end position="154"/>
    </location>
</feature>
<feature type="transmembrane region" description="Helical" evidence="1">
    <location>
        <begin position="190"/>
        <end position="214"/>
    </location>
</feature>
<gene>
    <name evidence="2" type="ORF">N1032_08175</name>
</gene>
<feature type="transmembrane region" description="Helical" evidence="1">
    <location>
        <begin position="20"/>
        <end position="39"/>
    </location>
</feature>
<dbReference type="Pfam" id="PF06197">
    <property type="entry name" value="DUF998"/>
    <property type="match status" value="1"/>
</dbReference>
<reference evidence="2" key="1">
    <citation type="submission" date="2022-08" db="EMBL/GenBank/DDBJ databases">
        <authorList>
            <person name="Deng Y."/>
            <person name="Han X.-F."/>
            <person name="Zhang Y.-Q."/>
        </authorList>
    </citation>
    <scope>NUCLEOTIDE SEQUENCE</scope>
    <source>
        <strain evidence="2">CPCC 203386</strain>
    </source>
</reference>
<sequence>MTTTTTQGFDTSAAVTRSMLGWGVVAGPFYVVFGLVLALTRPGFDLSRDALSLLLLGDIGWLQGLNLILAGVMTVVAAVGLWRTPDWSRAAAVLVGVYGACLVLSAVFPPDATATFPPESAGGVVTASGLLHLVFGGLGFLSLGAAAIVAAAWYRRHAPRGAVWSIIAGIVVIASFVVGGALSANAAGVALLWLAVLAGWAWLAATSVVAYRAVPHPVLARR</sequence>
<dbReference type="EMBL" id="JANLCJ010000002">
    <property type="protein sequence ID" value="MCS5733714.1"/>
    <property type="molecule type" value="Genomic_DNA"/>
</dbReference>
<dbReference type="InterPro" id="IPR009339">
    <property type="entry name" value="DUF998"/>
</dbReference>
<dbReference type="Proteomes" id="UP001165586">
    <property type="component" value="Unassembled WGS sequence"/>
</dbReference>
<organism evidence="2 3">
    <name type="scientific">Herbiconiux daphne</name>
    <dbReference type="NCBI Taxonomy" id="2970914"/>
    <lineage>
        <taxon>Bacteria</taxon>
        <taxon>Bacillati</taxon>
        <taxon>Actinomycetota</taxon>
        <taxon>Actinomycetes</taxon>
        <taxon>Micrococcales</taxon>
        <taxon>Microbacteriaceae</taxon>
        <taxon>Herbiconiux</taxon>
    </lineage>
</organism>
<evidence type="ECO:0000313" key="3">
    <source>
        <dbReference type="Proteomes" id="UP001165586"/>
    </source>
</evidence>